<dbReference type="Pfam" id="PF00072">
    <property type="entry name" value="Response_reg"/>
    <property type="match status" value="1"/>
</dbReference>
<evidence type="ECO:0000259" key="10">
    <source>
        <dbReference type="PROSITE" id="PS50109"/>
    </source>
</evidence>
<gene>
    <name evidence="13" type="ORF">GM418_17005</name>
</gene>
<dbReference type="InterPro" id="IPR036890">
    <property type="entry name" value="HATPase_C_sf"/>
</dbReference>
<keyword evidence="9" id="KW-0175">Coiled coil</keyword>
<evidence type="ECO:0000313" key="13">
    <source>
        <dbReference type="EMBL" id="QGY45310.1"/>
    </source>
</evidence>
<dbReference type="GO" id="GO:0000155">
    <property type="term" value="F:phosphorelay sensor kinase activity"/>
    <property type="evidence" value="ECO:0007669"/>
    <property type="project" value="InterPro"/>
</dbReference>
<evidence type="ECO:0000256" key="3">
    <source>
        <dbReference type="ARBA" id="ARBA00012438"/>
    </source>
</evidence>
<dbReference type="PROSITE" id="PS50885">
    <property type="entry name" value="HAMP"/>
    <property type="match status" value="1"/>
</dbReference>
<dbReference type="SUPFAM" id="SSF55874">
    <property type="entry name" value="ATPase domain of HSP90 chaperone/DNA topoisomerase II/histidine kinase"/>
    <property type="match status" value="1"/>
</dbReference>
<dbReference type="InterPro" id="IPR001789">
    <property type="entry name" value="Sig_transdc_resp-reg_receiver"/>
</dbReference>
<dbReference type="RefSeq" id="WP_158868441.1">
    <property type="nucleotide sequence ID" value="NZ_CP046401.1"/>
</dbReference>
<sequence length="453" mass="51363">MKDRPDIERIEELIGALMKVARGDYSVQVPLSEKNDHLDALAMGFNLMVDDIGSSKKIEKENKKIKRLNKQLEEAKKAAEESNRLKSIFISNLSHEIRTPMNGIIGFANLLNEDDISTETRKNYTQIIVNSSNQLLRIIDDILEISRLETKQVKLNEQVVNINDFMIELFNIFNLKSKESKIPIYLKRALPDEFSNAYTDRLKLSKILCNLLENALKFTNSGHIEFGYVCNDAEIEFYVKDTGIGINKEKQKSIFGRFSQVDSKLSRKSGGLGLGLAIASENAALLGGEIRVTSKEGSGSTFYLSIPFKHVNKQVDDNKTGTAELNNKFKIIIAEDEEVNLLYLETLLKKINRDIHIIQASNGEEAIDLCKRNYPVDLVFMDVKLPVLNGLEATRKIKQIYPELPVIAQSAYTSAREIENAKQAGVDDYITKPIVKEELFEVLERYMYVKNND</sequence>
<evidence type="ECO:0000259" key="11">
    <source>
        <dbReference type="PROSITE" id="PS50110"/>
    </source>
</evidence>
<dbReference type="InterPro" id="IPR003660">
    <property type="entry name" value="HAMP_dom"/>
</dbReference>
<proteinExistence type="predicted"/>
<keyword evidence="5" id="KW-0808">Transferase</keyword>
<evidence type="ECO:0000259" key="12">
    <source>
        <dbReference type="PROSITE" id="PS50885"/>
    </source>
</evidence>
<dbReference type="InterPro" id="IPR003594">
    <property type="entry name" value="HATPase_dom"/>
</dbReference>
<dbReference type="InterPro" id="IPR004358">
    <property type="entry name" value="Sig_transdc_His_kin-like_C"/>
</dbReference>
<feature type="domain" description="Histidine kinase" evidence="10">
    <location>
        <begin position="92"/>
        <end position="310"/>
    </location>
</feature>
<dbReference type="PROSITE" id="PS50109">
    <property type="entry name" value="HIS_KIN"/>
    <property type="match status" value="1"/>
</dbReference>
<dbReference type="CDD" id="cd17546">
    <property type="entry name" value="REC_hyHK_CKI1_RcsC-like"/>
    <property type="match status" value="1"/>
</dbReference>
<dbReference type="CDD" id="cd06225">
    <property type="entry name" value="HAMP"/>
    <property type="match status" value="1"/>
</dbReference>
<accession>A0A6I6JW14</accession>
<dbReference type="SUPFAM" id="SSF158472">
    <property type="entry name" value="HAMP domain-like"/>
    <property type="match status" value="1"/>
</dbReference>
<keyword evidence="4 8" id="KW-0597">Phosphoprotein</keyword>
<comment type="catalytic activity">
    <reaction evidence="1">
        <text>ATP + protein L-histidine = ADP + protein N-phospho-L-histidine.</text>
        <dbReference type="EC" id="2.7.13.3"/>
    </reaction>
</comment>
<dbReference type="Gene3D" id="1.10.287.130">
    <property type="match status" value="1"/>
</dbReference>
<dbReference type="InterPro" id="IPR036097">
    <property type="entry name" value="HisK_dim/P_sf"/>
</dbReference>
<dbReference type="CDD" id="cd16922">
    <property type="entry name" value="HATPase_EvgS-ArcB-TorS-like"/>
    <property type="match status" value="1"/>
</dbReference>
<evidence type="ECO:0000256" key="6">
    <source>
        <dbReference type="ARBA" id="ARBA00022777"/>
    </source>
</evidence>
<dbReference type="Pfam" id="PF02518">
    <property type="entry name" value="HATPase_c"/>
    <property type="match status" value="1"/>
</dbReference>
<protein>
    <recommendedName>
        <fullName evidence="3">histidine kinase</fullName>
        <ecNumber evidence="3">2.7.13.3</ecNumber>
    </recommendedName>
</protein>
<dbReference type="Gene3D" id="3.30.565.10">
    <property type="entry name" value="Histidine kinase-like ATPase, C-terminal domain"/>
    <property type="match status" value="1"/>
</dbReference>
<feature type="domain" description="Response regulatory" evidence="11">
    <location>
        <begin position="330"/>
        <end position="447"/>
    </location>
</feature>
<dbReference type="SMART" id="SM00448">
    <property type="entry name" value="REC"/>
    <property type="match status" value="1"/>
</dbReference>
<evidence type="ECO:0000256" key="7">
    <source>
        <dbReference type="ARBA" id="ARBA00023012"/>
    </source>
</evidence>
<dbReference type="PRINTS" id="PR00344">
    <property type="entry name" value="BCTRLSENSOR"/>
</dbReference>
<keyword evidence="14" id="KW-1185">Reference proteome</keyword>
<dbReference type="SMART" id="SM00387">
    <property type="entry name" value="HATPase_c"/>
    <property type="match status" value="1"/>
</dbReference>
<comment type="subcellular location">
    <subcellularLocation>
        <location evidence="2">Membrane</location>
    </subcellularLocation>
</comment>
<keyword evidence="6" id="KW-0418">Kinase</keyword>
<feature type="domain" description="HAMP" evidence="12">
    <location>
        <begin position="4"/>
        <end position="57"/>
    </location>
</feature>
<dbReference type="SUPFAM" id="SSF52172">
    <property type="entry name" value="CheY-like"/>
    <property type="match status" value="1"/>
</dbReference>
<dbReference type="InterPro" id="IPR003661">
    <property type="entry name" value="HisK_dim/P_dom"/>
</dbReference>
<evidence type="ECO:0000256" key="4">
    <source>
        <dbReference type="ARBA" id="ARBA00022553"/>
    </source>
</evidence>
<organism evidence="13 14">
    <name type="scientific">Maribellus comscasis</name>
    <dbReference type="NCBI Taxonomy" id="2681766"/>
    <lineage>
        <taxon>Bacteria</taxon>
        <taxon>Pseudomonadati</taxon>
        <taxon>Bacteroidota</taxon>
        <taxon>Bacteroidia</taxon>
        <taxon>Marinilabiliales</taxon>
        <taxon>Prolixibacteraceae</taxon>
        <taxon>Maribellus</taxon>
    </lineage>
</organism>
<reference evidence="13 14" key="1">
    <citation type="submission" date="2019-11" db="EMBL/GenBank/DDBJ databases">
        <authorList>
            <person name="Zheng R.K."/>
            <person name="Sun C.M."/>
        </authorList>
    </citation>
    <scope>NUCLEOTIDE SEQUENCE [LARGE SCALE GENOMIC DNA]</scope>
    <source>
        <strain evidence="13 14">WC007</strain>
    </source>
</reference>
<dbReference type="PANTHER" id="PTHR45339:SF1">
    <property type="entry name" value="HYBRID SIGNAL TRANSDUCTION HISTIDINE KINASE J"/>
    <property type="match status" value="1"/>
</dbReference>
<evidence type="ECO:0000256" key="1">
    <source>
        <dbReference type="ARBA" id="ARBA00000085"/>
    </source>
</evidence>
<dbReference type="AlphaFoldDB" id="A0A6I6JW14"/>
<dbReference type="Proteomes" id="UP000428260">
    <property type="component" value="Chromosome"/>
</dbReference>
<evidence type="ECO:0000256" key="8">
    <source>
        <dbReference type="PROSITE-ProRule" id="PRU00169"/>
    </source>
</evidence>
<dbReference type="InterPro" id="IPR011006">
    <property type="entry name" value="CheY-like_superfamily"/>
</dbReference>
<dbReference type="SUPFAM" id="SSF47384">
    <property type="entry name" value="Homodimeric domain of signal transducing histidine kinase"/>
    <property type="match status" value="1"/>
</dbReference>
<dbReference type="CDD" id="cd00082">
    <property type="entry name" value="HisKA"/>
    <property type="match status" value="1"/>
</dbReference>
<keyword evidence="7" id="KW-0902">Two-component regulatory system</keyword>
<dbReference type="EC" id="2.7.13.3" evidence="3"/>
<dbReference type="FunFam" id="3.30.565.10:FF:000006">
    <property type="entry name" value="Sensor histidine kinase WalK"/>
    <property type="match status" value="1"/>
</dbReference>
<dbReference type="Gene3D" id="3.40.50.2300">
    <property type="match status" value="1"/>
</dbReference>
<evidence type="ECO:0000256" key="9">
    <source>
        <dbReference type="SAM" id="Coils"/>
    </source>
</evidence>
<feature type="coiled-coil region" evidence="9">
    <location>
        <begin position="55"/>
        <end position="88"/>
    </location>
</feature>
<name>A0A6I6JW14_9BACT</name>
<dbReference type="PROSITE" id="PS50110">
    <property type="entry name" value="RESPONSE_REGULATORY"/>
    <property type="match status" value="1"/>
</dbReference>
<feature type="modified residue" description="4-aspartylphosphate" evidence="8">
    <location>
        <position position="382"/>
    </location>
</feature>
<dbReference type="PANTHER" id="PTHR45339">
    <property type="entry name" value="HYBRID SIGNAL TRANSDUCTION HISTIDINE KINASE J"/>
    <property type="match status" value="1"/>
</dbReference>
<evidence type="ECO:0000256" key="2">
    <source>
        <dbReference type="ARBA" id="ARBA00004370"/>
    </source>
</evidence>
<evidence type="ECO:0000256" key="5">
    <source>
        <dbReference type="ARBA" id="ARBA00022679"/>
    </source>
</evidence>
<dbReference type="SMART" id="SM00388">
    <property type="entry name" value="HisKA"/>
    <property type="match status" value="1"/>
</dbReference>
<dbReference type="GO" id="GO:0016020">
    <property type="term" value="C:membrane"/>
    <property type="evidence" value="ECO:0007669"/>
    <property type="project" value="UniProtKB-SubCell"/>
</dbReference>
<dbReference type="InterPro" id="IPR005467">
    <property type="entry name" value="His_kinase_dom"/>
</dbReference>
<evidence type="ECO:0000313" key="14">
    <source>
        <dbReference type="Proteomes" id="UP000428260"/>
    </source>
</evidence>
<dbReference type="EMBL" id="CP046401">
    <property type="protein sequence ID" value="QGY45310.1"/>
    <property type="molecule type" value="Genomic_DNA"/>
</dbReference>
<dbReference type="KEGG" id="mcos:GM418_17005"/>
<dbReference type="Pfam" id="PF00512">
    <property type="entry name" value="HisKA"/>
    <property type="match status" value="1"/>
</dbReference>